<keyword evidence="2" id="KW-1185">Reference proteome</keyword>
<feature type="non-terminal residue" evidence="1">
    <location>
        <position position="1"/>
    </location>
</feature>
<dbReference type="OrthoDB" id="1750196at2759"/>
<dbReference type="Proteomes" id="UP000257109">
    <property type="component" value="Unassembled WGS sequence"/>
</dbReference>
<organism evidence="1 2">
    <name type="scientific">Mucuna pruriens</name>
    <name type="common">Velvet bean</name>
    <name type="synonym">Dolichos pruriens</name>
    <dbReference type="NCBI Taxonomy" id="157652"/>
    <lineage>
        <taxon>Eukaryota</taxon>
        <taxon>Viridiplantae</taxon>
        <taxon>Streptophyta</taxon>
        <taxon>Embryophyta</taxon>
        <taxon>Tracheophyta</taxon>
        <taxon>Spermatophyta</taxon>
        <taxon>Magnoliopsida</taxon>
        <taxon>eudicotyledons</taxon>
        <taxon>Gunneridae</taxon>
        <taxon>Pentapetalae</taxon>
        <taxon>rosids</taxon>
        <taxon>fabids</taxon>
        <taxon>Fabales</taxon>
        <taxon>Fabaceae</taxon>
        <taxon>Papilionoideae</taxon>
        <taxon>50 kb inversion clade</taxon>
        <taxon>NPAAA clade</taxon>
        <taxon>indigoferoid/millettioid clade</taxon>
        <taxon>Phaseoleae</taxon>
        <taxon>Mucuna</taxon>
    </lineage>
</organism>
<comment type="caution">
    <text evidence="1">The sequence shown here is derived from an EMBL/GenBank/DDBJ whole genome shotgun (WGS) entry which is preliminary data.</text>
</comment>
<protein>
    <submittedName>
        <fullName evidence="1">Uncharacterized protein</fullName>
    </submittedName>
</protein>
<proteinExistence type="predicted"/>
<reference evidence="1" key="1">
    <citation type="submission" date="2018-05" db="EMBL/GenBank/DDBJ databases">
        <title>Draft genome of Mucuna pruriens seed.</title>
        <authorList>
            <person name="Nnadi N.E."/>
            <person name="Vos R."/>
            <person name="Hasami M.H."/>
            <person name="Devisetty U.K."/>
            <person name="Aguiy J.C."/>
        </authorList>
    </citation>
    <scope>NUCLEOTIDE SEQUENCE [LARGE SCALE GENOMIC DNA]</scope>
    <source>
        <strain evidence="1">JCA_2017</strain>
    </source>
</reference>
<gene>
    <name evidence="1" type="ORF">CR513_10235</name>
</gene>
<evidence type="ECO:0000313" key="1">
    <source>
        <dbReference type="EMBL" id="RDY05864.1"/>
    </source>
</evidence>
<name>A0A371HT43_MUCPR</name>
<dbReference type="EMBL" id="QJKJ01001794">
    <property type="protein sequence ID" value="RDY05864.1"/>
    <property type="molecule type" value="Genomic_DNA"/>
</dbReference>
<accession>A0A371HT43</accession>
<evidence type="ECO:0000313" key="2">
    <source>
        <dbReference type="Proteomes" id="UP000257109"/>
    </source>
</evidence>
<dbReference type="AlphaFoldDB" id="A0A371HT43"/>
<sequence>MVTMSIDTLPSPYYDKVVGNFASNFVDLVVMGERIELSIKHGKFAQTSNNMGLAKKPTLEKKKGKTNVVLGKGNTLSYPVATYTSPPPMPYVPPYQPRADIRATTSSRSTQQGTRMPPRTLTLIPIPYTKLLSRLVE</sequence>